<evidence type="ECO:0000313" key="3">
    <source>
        <dbReference type="Proteomes" id="UP000310158"/>
    </source>
</evidence>
<feature type="region of interest" description="Disordered" evidence="1">
    <location>
        <begin position="27"/>
        <end position="59"/>
    </location>
</feature>
<dbReference type="EMBL" id="SGPL01000047">
    <property type="protein sequence ID" value="THH19373.1"/>
    <property type="molecule type" value="Genomic_DNA"/>
</dbReference>
<comment type="caution">
    <text evidence="2">The sequence shown here is derived from an EMBL/GenBank/DDBJ whole genome shotgun (WGS) entry which is preliminary data.</text>
</comment>
<dbReference type="AlphaFoldDB" id="A0A4V3XFZ2"/>
<proteinExistence type="predicted"/>
<evidence type="ECO:0000256" key="1">
    <source>
        <dbReference type="SAM" id="MobiDB-lite"/>
    </source>
</evidence>
<name>A0A4V3XFZ2_9AGAM</name>
<accession>A0A4V3XFZ2</accession>
<gene>
    <name evidence="2" type="ORF">EW146_g1778</name>
</gene>
<dbReference type="Proteomes" id="UP000310158">
    <property type="component" value="Unassembled WGS sequence"/>
</dbReference>
<evidence type="ECO:0000313" key="2">
    <source>
        <dbReference type="EMBL" id="THH19373.1"/>
    </source>
</evidence>
<protein>
    <submittedName>
        <fullName evidence="2">Uncharacterized protein</fullName>
    </submittedName>
</protein>
<reference evidence="2 3" key="1">
    <citation type="submission" date="2019-02" db="EMBL/GenBank/DDBJ databases">
        <title>Genome sequencing of the rare red list fungi Bondarzewia mesenterica.</title>
        <authorList>
            <person name="Buettner E."/>
            <person name="Kellner H."/>
        </authorList>
    </citation>
    <scope>NUCLEOTIDE SEQUENCE [LARGE SCALE GENOMIC DNA]</scope>
    <source>
        <strain evidence="2 3">DSM 108281</strain>
    </source>
</reference>
<organism evidence="2 3">
    <name type="scientific">Bondarzewia mesenterica</name>
    <dbReference type="NCBI Taxonomy" id="1095465"/>
    <lineage>
        <taxon>Eukaryota</taxon>
        <taxon>Fungi</taxon>
        <taxon>Dikarya</taxon>
        <taxon>Basidiomycota</taxon>
        <taxon>Agaricomycotina</taxon>
        <taxon>Agaricomycetes</taxon>
        <taxon>Russulales</taxon>
        <taxon>Bondarzewiaceae</taxon>
        <taxon>Bondarzewia</taxon>
    </lineage>
</organism>
<keyword evidence="3" id="KW-1185">Reference proteome</keyword>
<sequence length="128" mass="14203">MQLHTHPTHHRHRIITAFHLPMIHASPVPGQPKARSPTTVSLDAPSPAPTLPPHLHRPASCPQSPFIRLSSSALHPYRVNPRALLIFSPSSLPNACPFLSPPIRPPPPWTTPPYPSLLYQIPHHRSRA</sequence>